<comment type="caution">
    <text evidence="6">The sequence shown here is derived from an EMBL/GenBank/DDBJ whole genome shotgun (WGS) entry which is preliminary data.</text>
</comment>
<dbReference type="NCBIfam" id="TIGR00309">
    <property type="entry name" value="V_ATPase_subD"/>
    <property type="match status" value="1"/>
</dbReference>
<keyword evidence="2 4" id="KW-0813">Transport</keyword>
<dbReference type="GO" id="GO:0005524">
    <property type="term" value="F:ATP binding"/>
    <property type="evidence" value="ECO:0007669"/>
    <property type="project" value="UniProtKB-UniRule"/>
</dbReference>
<dbReference type="InterPro" id="IPR002699">
    <property type="entry name" value="V_ATPase_D"/>
</dbReference>
<keyword evidence="5" id="KW-0175">Coiled coil</keyword>
<dbReference type="HAMAP" id="MF_00271">
    <property type="entry name" value="ATP_synth_D_arch"/>
    <property type="match status" value="1"/>
</dbReference>
<dbReference type="AlphaFoldDB" id="A0A9D9H3Y5"/>
<evidence type="ECO:0000256" key="5">
    <source>
        <dbReference type="SAM" id="Coils"/>
    </source>
</evidence>
<sequence length="229" mass="26454">MARLNVNPTRMEMTRLKKLHKTATRGHKLLKDKLDELMKQFLDIVKENKRLREEAEEALEKAYKSFIIARAVMSEEYLGEALMMPKQSVSVEVSQKNVMSVNAPLFDFKTEGNEKEIYPYGLAFTSGELDSATESFSSAIKPLLRLAESEKTAQLMAQEIEKTRRRVNALENVMIPNYEETIKYIAMKLEENERASTTRLMKVKGMIAEKAIEERRKQDEYSSKRTSNM</sequence>
<dbReference type="PANTHER" id="PTHR11671">
    <property type="entry name" value="V-TYPE ATP SYNTHASE SUBUNIT D"/>
    <property type="match status" value="1"/>
</dbReference>
<keyword evidence="4" id="KW-0066">ATP synthesis</keyword>
<evidence type="ECO:0000313" key="7">
    <source>
        <dbReference type="Proteomes" id="UP000823611"/>
    </source>
</evidence>
<evidence type="ECO:0000256" key="3">
    <source>
        <dbReference type="ARBA" id="ARBA00023065"/>
    </source>
</evidence>
<gene>
    <name evidence="4" type="primary">atpD</name>
    <name evidence="6" type="ORF">IAC55_07150</name>
</gene>
<evidence type="ECO:0000256" key="1">
    <source>
        <dbReference type="ARBA" id="ARBA00005850"/>
    </source>
</evidence>
<dbReference type="Proteomes" id="UP000823611">
    <property type="component" value="Unassembled WGS sequence"/>
</dbReference>
<reference evidence="6" key="1">
    <citation type="submission" date="2020-10" db="EMBL/GenBank/DDBJ databases">
        <authorList>
            <person name="Gilroy R."/>
        </authorList>
    </citation>
    <scope>NUCLEOTIDE SEQUENCE</scope>
    <source>
        <strain evidence="6">F6-4510</strain>
    </source>
</reference>
<organism evidence="6 7">
    <name type="scientific">Candidatus Fimicola merdigallinarum</name>
    <dbReference type="NCBI Taxonomy" id="2840819"/>
    <lineage>
        <taxon>Bacteria</taxon>
        <taxon>Bacillati</taxon>
        <taxon>Bacillota</taxon>
        <taxon>Clostridia</taxon>
        <taxon>Lachnospirales</taxon>
        <taxon>Lachnospiraceae</taxon>
        <taxon>Lachnospiraceae incertae sedis</taxon>
        <taxon>Candidatus Fimicola</taxon>
    </lineage>
</organism>
<keyword evidence="3 4" id="KW-0406">Ion transport</keyword>
<dbReference type="Gene3D" id="1.10.287.3240">
    <property type="match status" value="1"/>
</dbReference>
<evidence type="ECO:0000313" key="6">
    <source>
        <dbReference type="EMBL" id="MBO8435079.1"/>
    </source>
</evidence>
<feature type="coiled-coil region" evidence="5">
    <location>
        <begin position="34"/>
        <end position="65"/>
    </location>
</feature>
<evidence type="ECO:0000256" key="4">
    <source>
        <dbReference type="HAMAP-Rule" id="MF_00271"/>
    </source>
</evidence>
<feature type="coiled-coil region" evidence="5">
    <location>
        <begin position="146"/>
        <end position="173"/>
    </location>
</feature>
<dbReference type="NCBIfam" id="NF001543">
    <property type="entry name" value="PRK00373.1-2"/>
    <property type="match status" value="1"/>
</dbReference>
<comment type="similarity">
    <text evidence="1 4">Belongs to the V-ATPase D subunit family.</text>
</comment>
<dbReference type="GO" id="GO:0046961">
    <property type="term" value="F:proton-transporting ATPase activity, rotational mechanism"/>
    <property type="evidence" value="ECO:0007669"/>
    <property type="project" value="InterPro"/>
</dbReference>
<protein>
    <recommendedName>
        <fullName evidence="4">V-type ATP synthase subunit D</fullName>
    </recommendedName>
    <alternativeName>
        <fullName evidence="4">V-ATPase subunit D</fullName>
    </alternativeName>
</protein>
<dbReference type="Pfam" id="PF01813">
    <property type="entry name" value="ATP-synt_D"/>
    <property type="match status" value="1"/>
</dbReference>
<keyword evidence="4" id="KW-0375">Hydrogen ion transport</keyword>
<dbReference type="GO" id="GO:0046933">
    <property type="term" value="F:proton-transporting ATP synthase activity, rotational mechanism"/>
    <property type="evidence" value="ECO:0007669"/>
    <property type="project" value="UniProtKB-UniRule"/>
</dbReference>
<comment type="function">
    <text evidence="4">Produces ATP from ADP in the presence of a proton gradient across the membrane.</text>
</comment>
<name>A0A9D9H3Y5_9FIRM</name>
<evidence type="ECO:0000256" key="2">
    <source>
        <dbReference type="ARBA" id="ARBA00022448"/>
    </source>
</evidence>
<dbReference type="FunFam" id="1.10.287.3240:FF:000007">
    <property type="entry name" value="V-type ATP synthase subunit D"/>
    <property type="match status" value="1"/>
</dbReference>
<proteinExistence type="inferred from homology"/>
<accession>A0A9D9H3Y5</accession>
<dbReference type="EMBL" id="JADIMX010000132">
    <property type="protein sequence ID" value="MBO8435079.1"/>
    <property type="molecule type" value="Genomic_DNA"/>
</dbReference>
<dbReference type="GO" id="GO:0042777">
    <property type="term" value="P:proton motive force-driven plasma membrane ATP synthesis"/>
    <property type="evidence" value="ECO:0007669"/>
    <property type="project" value="UniProtKB-UniRule"/>
</dbReference>
<reference evidence="6" key="2">
    <citation type="journal article" date="2021" name="PeerJ">
        <title>Extensive microbial diversity within the chicken gut microbiome revealed by metagenomics and culture.</title>
        <authorList>
            <person name="Gilroy R."/>
            <person name="Ravi A."/>
            <person name="Getino M."/>
            <person name="Pursley I."/>
            <person name="Horton D.L."/>
            <person name="Alikhan N.F."/>
            <person name="Baker D."/>
            <person name="Gharbi K."/>
            <person name="Hall N."/>
            <person name="Watson M."/>
            <person name="Adriaenssens E.M."/>
            <person name="Foster-Nyarko E."/>
            <person name="Jarju S."/>
            <person name="Secka A."/>
            <person name="Antonio M."/>
            <person name="Oren A."/>
            <person name="Chaudhuri R.R."/>
            <person name="La Ragione R."/>
            <person name="Hildebrand F."/>
            <person name="Pallen M.J."/>
        </authorList>
    </citation>
    <scope>NUCLEOTIDE SEQUENCE</scope>
    <source>
        <strain evidence="6">F6-4510</strain>
    </source>
</reference>